<dbReference type="InterPro" id="IPR011067">
    <property type="entry name" value="Plasmid_toxin/cell-grow_inhib"/>
</dbReference>
<organism evidence="1 2">
    <name type="scientific">Zhenhengia yiwuensis</name>
    <dbReference type="NCBI Taxonomy" id="2763666"/>
    <lineage>
        <taxon>Bacteria</taxon>
        <taxon>Bacillati</taxon>
        <taxon>Bacillota</taxon>
        <taxon>Clostridia</taxon>
        <taxon>Lachnospirales</taxon>
        <taxon>Lachnospiraceae</taxon>
        <taxon>Zhenhengia</taxon>
    </lineage>
</organism>
<accession>A0A926EHT9</accession>
<reference evidence="1" key="1">
    <citation type="submission" date="2020-08" db="EMBL/GenBank/DDBJ databases">
        <title>Genome public.</title>
        <authorList>
            <person name="Liu C."/>
            <person name="Sun Q."/>
        </authorList>
    </citation>
    <scope>NUCLEOTIDE SEQUENCE</scope>
    <source>
        <strain evidence="1">NSJ-12</strain>
    </source>
</reference>
<dbReference type="EMBL" id="JACRSY010000053">
    <property type="protein sequence ID" value="MBC8581456.1"/>
    <property type="molecule type" value="Genomic_DNA"/>
</dbReference>
<evidence type="ECO:0000313" key="1">
    <source>
        <dbReference type="EMBL" id="MBC8581456.1"/>
    </source>
</evidence>
<dbReference type="Proteomes" id="UP000655830">
    <property type="component" value="Unassembled WGS sequence"/>
</dbReference>
<name>A0A926EHT9_9FIRM</name>
<gene>
    <name evidence="1" type="ORF">H8718_18355</name>
</gene>
<dbReference type="Gene3D" id="2.30.30.110">
    <property type="match status" value="1"/>
</dbReference>
<protein>
    <submittedName>
        <fullName evidence="1">Type II toxin-antitoxin system PemK/MazF family toxin</fullName>
    </submittedName>
</protein>
<proteinExistence type="predicted"/>
<dbReference type="AlphaFoldDB" id="A0A926EHT9"/>
<comment type="caution">
    <text evidence="1">The sequence shown here is derived from an EMBL/GenBank/DDBJ whole genome shotgun (WGS) entry which is preliminary data.</text>
</comment>
<sequence>MCKTGDIILVDKYKHGESVLSKHSFVVLSVDNGEIQGVEYNMMCNVMGSFHNEQHKEFKLSFEGNMEVSNSETNTNPDNGKDGYIKADQLYYFRKEDLSYKVIGNVIEETLNKLIDYINELAEKNKLVNIIDNI</sequence>
<evidence type="ECO:0000313" key="2">
    <source>
        <dbReference type="Proteomes" id="UP000655830"/>
    </source>
</evidence>
<keyword evidence="2" id="KW-1185">Reference proteome</keyword>